<dbReference type="PANTHER" id="PTHR43141">
    <property type="entry name" value="CYTOCHROME BD2 SUBUNIT II"/>
    <property type="match status" value="1"/>
</dbReference>
<sequence>MDLNTVWFILIAVLFAGYFVLEGFDFGVGMLLPFLGRKERDAALKAIGPVWDGNEVWLITAGGALFAAFPEWYATMFSGFYLPLFIILISLILRGVGLEWRGKIHSQAWRDRCDIGIGIGSWVPSLLWGVAFANIVRGVPIDSARQIDTGLGTLAGLLNPFGLLGGTAFILLFFLHGALFLGLKAEEPLRSRAHGMATKALIPAILVVGGFGLWLQLMSGKPGTWAALAVAAVTLVAAGASVWKDRDGLAFASTALAVLAVVALFFGSLFPNLMPSSLDAAGTLDIHNAASTHYTLVVMTWAAGFITPLVILYQGWTYWVFRKRVTV</sequence>
<feature type="transmembrane region" description="Helical" evidence="12">
    <location>
        <begin position="223"/>
        <end position="243"/>
    </location>
</feature>
<keyword evidence="11 12" id="KW-0472">Membrane</keyword>
<evidence type="ECO:0000256" key="3">
    <source>
        <dbReference type="ARBA" id="ARBA00022448"/>
    </source>
</evidence>
<dbReference type="GO" id="GO:0005886">
    <property type="term" value="C:plasma membrane"/>
    <property type="evidence" value="ECO:0007669"/>
    <property type="project" value="UniProtKB-SubCell"/>
</dbReference>
<dbReference type="Pfam" id="PF02322">
    <property type="entry name" value="Cyt_bd_oxida_II"/>
    <property type="match status" value="1"/>
</dbReference>
<evidence type="ECO:0000256" key="9">
    <source>
        <dbReference type="ARBA" id="ARBA00022989"/>
    </source>
</evidence>
<evidence type="ECO:0000256" key="6">
    <source>
        <dbReference type="ARBA" id="ARBA00022692"/>
    </source>
</evidence>
<evidence type="ECO:0000256" key="1">
    <source>
        <dbReference type="ARBA" id="ARBA00004651"/>
    </source>
</evidence>
<dbReference type="PIRSF" id="PIRSF000267">
    <property type="entry name" value="Cyt_oxidse_sub2"/>
    <property type="match status" value="1"/>
</dbReference>
<evidence type="ECO:0000256" key="12">
    <source>
        <dbReference type="SAM" id="Phobius"/>
    </source>
</evidence>
<dbReference type="GO" id="GO:0009055">
    <property type="term" value="F:electron transfer activity"/>
    <property type="evidence" value="ECO:0007669"/>
    <property type="project" value="TreeGrafter"/>
</dbReference>
<keyword evidence="4" id="KW-1003">Cell membrane</keyword>
<keyword evidence="8" id="KW-0249">Electron transport</keyword>
<evidence type="ECO:0000256" key="5">
    <source>
        <dbReference type="ARBA" id="ARBA00022617"/>
    </source>
</evidence>
<evidence type="ECO:0000256" key="2">
    <source>
        <dbReference type="ARBA" id="ARBA00007543"/>
    </source>
</evidence>
<dbReference type="NCBIfam" id="TIGR00203">
    <property type="entry name" value="cydB"/>
    <property type="match status" value="1"/>
</dbReference>
<dbReference type="HOGENOM" id="CLU_049294_0_1_11"/>
<keyword evidence="7" id="KW-0479">Metal-binding</keyword>
<feature type="transmembrane region" description="Helical" evidence="12">
    <location>
        <begin position="161"/>
        <end position="183"/>
    </location>
</feature>
<evidence type="ECO:0000313" key="14">
    <source>
        <dbReference type="Proteomes" id="UP000019222"/>
    </source>
</evidence>
<dbReference type="GO" id="GO:0070069">
    <property type="term" value="C:cytochrome complex"/>
    <property type="evidence" value="ECO:0007669"/>
    <property type="project" value="TreeGrafter"/>
</dbReference>
<evidence type="ECO:0000256" key="4">
    <source>
        <dbReference type="ARBA" id="ARBA00022475"/>
    </source>
</evidence>
<feature type="transmembrane region" description="Helical" evidence="12">
    <location>
        <begin position="6"/>
        <end position="35"/>
    </location>
</feature>
<evidence type="ECO:0000256" key="7">
    <source>
        <dbReference type="ARBA" id="ARBA00022723"/>
    </source>
</evidence>
<dbReference type="EMBL" id="CP004353">
    <property type="protein sequence ID" value="AHI23949.1"/>
    <property type="molecule type" value="Genomic_DNA"/>
</dbReference>
<evidence type="ECO:0000256" key="11">
    <source>
        <dbReference type="ARBA" id="ARBA00023136"/>
    </source>
</evidence>
<keyword evidence="9 12" id="KW-1133">Transmembrane helix</keyword>
<dbReference type="PANTHER" id="PTHR43141:SF5">
    <property type="entry name" value="CYTOCHROME BD-I UBIQUINOL OXIDASE SUBUNIT 2"/>
    <property type="match status" value="1"/>
</dbReference>
<evidence type="ECO:0000256" key="10">
    <source>
        <dbReference type="ARBA" id="ARBA00023004"/>
    </source>
</evidence>
<reference evidence="13 14" key="1">
    <citation type="submission" date="2013-02" db="EMBL/GenBank/DDBJ databases">
        <title>The complete genome sequence of Corynebacterium vitaeruminis DSM 20294.</title>
        <authorList>
            <person name="Ruckert C."/>
            <person name="Albersmeier A."/>
            <person name="Kalinowski J."/>
        </authorList>
    </citation>
    <scope>NUCLEOTIDE SEQUENCE [LARGE SCALE GENOMIC DNA]</scope>
    <source>
        <strain evidence="14">ATCC 10234</strain>
    </source>
</reference>
<evidence type="ECO:0000256" key="8">
    <source>
        <dbReference type="ARBA" id="ARBA00022982"/>
    </source>
</evidence>
<comment type="similarity">
    <text evidence="2">Belongs to the cytochrome ubiquinol oxidase subunit 2 family.</text>
</comment>
<feature type="transmembrane region" description="Helical" evidence="12">
    <location>
        <begin position="195"/>
        <end position="217"/>
    </location>
</feature>
<dbReference type="GO" id="GO:0019646">
    <property type="term" value="P:aerobic electron transport chain"/>
    <property type="evidence" value="ECO:0007669"/>
    <property type="project" value="TreeGrafter"/>
</dbReference>
<organism evidence="13 14">
    <name type="scientific">Corynebacterium vitaeruminis DSM 20294</name>
    <dbReference type="NCBI Taxonomy" id="1224164"/>
    <lineage>
        <taxon>Bacteria</taxon>
        <taxon>Bacillati</taxon>
        <taxon>Actinomycetota</taxon>
        <taxon>Actinomycetes</taxon>
        <taxon>Mycobacteriales</taxon>
        <taxon>Corynebacteriaceae</taxon>
        <taxon>Corynebacterium</taxon>
    </lineage>
</organism>
<dbReference type="eggNOG" id="COG1294">
    <property type="taxonomic scope" value="Bacteria"/>
</dbReference>
<feature type="transmembrane region" description="Helical" evidence="12">
    <location>
        <begin position="119"/>
        <end position="141"/>
    </location>
</feature>
<keyword evidence="10" id="KW-0408">Iron</keyword>
<dbReference type="InterPro" id="IPR003317">
    <property type="entry name" value="Cyt-d_oxidase_su2"/>
</dbReference>
<name>W5Y4Y3_9CORY</name>
<dbReference type="RefSeq" id="WP_025253921.1">
    <property type="nucleotide sequence ID" value="NZ_CP004353.1"/>
</dbReference>
<evidence type="ECO:0000313" key="13">
    <source>
        <dbReference type="EMBL" id="AHI23949.1"/>
    </source>
</evidence>
<protein>
    <submittedName>
        <fullName evidence="13">Putative cytochrome ubiquinol oxidase subunit</fullName>
    </submittedName>
</protein>
<dbReference type="STRING" id="1224164.B843_12865"/>
<dbReference type="GO" id="GO:0046872">
    <property type="term" value="F:metal ion binding"/>
    <property type="evidence" value="ECO:0007669"/>
    <property type="project" value="UniProtKB-KW"/>
</dbReference>
<accession>W5Y4Y3</accession>
<keyword evidence="3" id="KW-0813">Transport</keyword>
<keyword evidence="5" id="KW-0349">Heme</keyword>
<dbReference type="PATRIC" id="fig|1224164.3.peg.2597"/>
<proteinExistence type="inferred from homology"/>
<keyword evidence="14" id="KW-1185">Reference proteome</keyword>
<keyword evidence="6 12" id="KW-0812">Transmembrane</keyword>
<dbReference type="Proteomes" id="UP000019222">
    <property type="component" value="Chromosome"/>
</dbReference>
<feature type="transmembrane region" description="Helical" evidence="12">
    <location>
        <begin position="294"/>
        <end position="321"/>
    </location>
</feature>
<dbReference type="AlphaFoldDB" id="W5Y4Y3"/>
<dbReference type="KEGG" id="cvt:B843_12865"/>
<feature type="transmembrane region" description="Helical" evidence="12">
    <location>
        <begin position="80"/>
        <end position="98"/>
    </location>
</feature>
<gene>
    <name evidence="13" type="ORF">B843_12865</name>
</gene>
<comment type="subcellular location">
    <subcellularLocation>
        <location evidence="1">Cell membrane</location>
        <topology evidence="1">Multi-pass membrane protein</topology>
    </subcellularLocation>
</comment>
<dbReference type="GO" id="GO:0016682">
    <property type="term" value="F:oxidoreductase activity, acting on diphenols and related substances as donors, oxygen as acceptor"/>
    <property type="evidence" value="ECO:0007669"/>
    <property type="project" value="TreeGrafter"/>
</dbReference>
<feature type="transmembrane region" description="Helical" evidence="12">
    <location>
        <begin position="250"/>
        <end position="274"/>
    </location>
</feature>